<evidence type="ECO:0000313" key="4">
    <source>
        <dbReference type="WBParaSite" id="ACOC_0001234001-mRNA-1"/>
    </source>
</evidence>
<proteinExistence type="predicted"/>
<keyword evidence="3" id="KW-1185">Reference proteome</keyword>
<gene>
    <name evidence="2" type="ORF">ACOC_LOCUS12341</name>
</gene>
<evidence type="ECO:0000256" key="1">
    <source>
        <dbReference type="SAM" id="MobiDB-lite"/>
    </source>
</evidence>
<reference evidence="4" key="1">
    <citation type="submission" date="2016-04" db="UniProtKB">
        <authorList>
            <consortium name="WormBaseParasite"/>
        </authorList>
    </citation>
    <scope>IDENTIFICATION</scope>
</reference>
<sequence>MDVSGRKLNKCCQEKPVLDKELIRRQLASCPFPIDKAELQYRVLFTEVMKCCKAKDMLAVSPLVSIVAIISIDRNKQRELLQRLSTLDISSGVNAHINLGFAWFELLKYCDLKYIYQTVLDLCMSSEQKAEIEKIMIELDLWKNKLELVNYRSLWHIVSDEFVLDFFSDPTFFGPPKNVPGEEGVGADAASSSDEVGPSTSGQSEDGIDGNSHYEGKEIVEIEAVLEALESQGVTTQYIKILHELQRNFETKMSPLYNDINIDVRREVRQGDTISTKLFLATIQNVTRTLEWDNTRVKIDGRQYHHLCFADVIVLITPNISQAGRMLDDFDRACRKISLRLISHAPFTLYRTNNFRMLQLCLSRSEMNMINDLAPELSKRKRAAWELSRALSM</sequence>
<reference evidence="2 3" key="2">
    <citation type="submission" date="2018-11" db="EMBL/GenBank/DDBJ databases">
        <authorList>
            <consortium name="Pathogen Informatics"/>
        </authorList>
    </citation>
    <scope>NUCLEOTIDE SEQUENCE [LARGE SCALE GENOMIC DNA]</scope>
    <source>
        <strain evidence="2 3">Costa Rica</strain>
    </source>
</reference>
<feature type="compositionally biased region" description="Polar residues" evidence="1">
    <location>
        <begin position="190"/>
        <end position="204"/>
    </location>
</feature>
<evidence type="ECO:0000313" key="3">
    <source>
        <dbReference type="Proteomes" id="UP000267027"/>
    </source>
</evidence>
<feature type="region of interest" description="Disordered" evidence="1">
    <location>
        <begin position="178"/>
        <end position="212"/>
    </location>
</feature>
<dbReference type="EMBL" id="UYYA01004995">
    <property type="protein sequence ID" value="VDM63926.1"/>
    <property type="molecule type" value="Genomic_DNA"/>
</dbReference>
<protein>
    <submittedName>
        <fullName evidence="4">Reverse transcriptase domain-containing protein</fullName>
    </submittedName>
</protein>
<accession>A0A158PM82</accession>
<name>A0A158PM82_ANGCS</name>
<dbReference type="Proteomes" id="UP000267027">
    <property type="component" value="Unassembled WGS sequence"/>
</dbReference>
<dbReference type="AlphaFoldDB" id="A0A158PM82"/>
<organism evidence="4">
    <name type="scientific">Angiostrongylus costaricensis</name>
    <name type="common">Nematode worm</name>
    <dbReference type="NCBI Taxonomy" id="334426"/>
    <lineage>
        <taxon>Eukaryota</taxon>
        <taxon>Metazoa</taxon>
        <taxon>Ecdysozoa</taxon>
        <taxon>Nematoda</taxon>
        <taxon>Chromadorea</taxon>
        <taxon>Rhabditida</taxon>
        <taxon>Rhabditina</taxon>
        <taxon>Rhabditomorpha</taxon>
        <taxon>Strongyloidea</taxon>
        <taxon>Metastrongylidae</taxon>
        <taxon>Angiostrongylus</taxon>
    </lineage>
</organism>
<evidence type="ECO:0000313" key="2">
    <source>
        <dbReference type="EMBL" id="VDM63926.1"/>
    </source>
</evidence>
<dbReference type="WBParaSite" id="ACOC_0001234001-mRNA-1">
    <property type="protein sequence ID" value="ACOC_0001234001-mRNA-1"/>
    <property type="gene ID" value="ACOC_0001234001"/>
</dbReference>
<dbReference type="OrthoDB" id="410104at2759"/>